<sequence>MDGHPVITSGAWRTNPSLIDYRAEWLSEVLVERATWAPTAEPQHVGDTQIAGPGYIWFRFWFLEDGQVMEKYFDAEGNPVGVYVPVCMPLDRENSTLSTQDLILALWIEPDGRVTVLNEEEFDARATAGELTPVQVEHAEYRIRELTTAIGQNRFPPALVRNFAITVK</sequence>
<dbReference type="EMBL" id="VIGC01000039">
    <property type="protein sequence ID" value="TQE93469.1"/>
    <property type="molecule type" value="Genomic_DNA"/>
</dbReference>
<comment type="caution">
    <text evidence="2">The sequence shown here is derived from an EMBL/GenBank/DDBJ whole genome shotgun (WGS) entry which is preliminary data.</text>
</comment>
<keyword evidence="3" id="KW-1185">Reference proteome</keyword>
<dbReference type="InterPro" id="IPR035930">
    <property type="entry name" value="FomD-like_sf"/>
</dbReference>
<gene>
    <name evidence="2" type="ORF">FKZ61_21205</name>
</gene>
<name>A0A540V9N4_9CHLR</name>
<reference evidence="2 3" key="1">
    <citation type="submission" date="2019-06" db="EMBL/GenBank/DDBJ databases">
        <title>Genome sequence of Litorilinea aerophila BAA-2444.</title>
        <authorList>
            <person name="Maclea K.S."/>
            <person name="Maurais E.G."/>
            <person name="Iannazzi L.C."/>
        </authorList>
    </citation>
    <scope>NUCLEOTIDE SEQUENCE [LARGE SCALE GENOMIC DNA]</scope>
    <source>
        <strain evidence="2 3">ATCC BAA-2444</strain>
    </source>
</reference>
<evidence type="ECO:0000313" key="3">
    <source>
        <dbReference type="Proteomes" id="UP000317371"/>
    </source>
</evidence>
<dbReference type="SUPFAM" id="SSF159234">
    <property type="entry name" value="FomD-like"/>
    <property type="match status" value="1"/>
</dbReference>
<dbReference type="OrthoDB" id="4327917at2"/>
<feature type="domain" description="DUF402" evidence="1">
    <location>
        <begin position="50"/>
        <end position="154"/>
    </location>
</feature>
<dbReference type="Pfam" id="PF04167">
    <property type="entry name" value="DUF402"/>
    <property type="match status" value="1"/>
</dbReference>
<protein>
    <submittedName>
        <fullName evidence="2">DUF402 domain-containing protein</fullName>
    </submittedName>
</protein>
<evidence type="ECO:0000313" key="2">
    <source>
        <dbReference type="EMBL" id="TQE93469.1"/>
    </source>
</evidence>
<dbReference type="InParanoid" id="A0A540V9N4"/>
<dbReference type="Proteomes" id="UP000317371">
    <property type="component" value="Unassembled WGS sequence"/>
</dbReference>
<dbReference type="InterPro" id="IPR007295">
    <property type="entry name" value="DUF402"/>
</dbReference>
<organism evidence="2 3">
    <name type="scientific">Litorilinea aerophila</name>
    <dbReference type="NCBI Taxonomy" id="1204385"/>
    <lineage>
        <taxon>Bacteria</taxon>
        <taxon>Bacillati</taxon>
        <taxon>Chloroflexota</taxon>
        <taxon>Caldilineae</taxon>
        <taxon>Caldilineales</taxon>
        <taxon>Caldilineaceae</taxon>
        <taxon>Litorilinea</taxon>
    </lineage>
</organism>
<evidence type="ECO:0000259" key="1">
    <source>
        <dbReference type="Pfam" id="PF04167"/>
    </source>
</evidence>
<proteinExistence type="predicted"/>
<dbReference type="AlphaFoldDB" id="A0A540V9N4"/>
<accession>A0A540V9N4</accession>
<dbReference type="Gene3D" id="2.40.380.10">
    <property type="entry name" value="FomD-like"/>
    <property type="match status" value="1"/>
</dbReference>